<protein>
    <submittedName>
        <fullName evidence="1">Uncharacterized protein</fullName>
    </submittedName>
</protein>
<proteinExistence type="predicted"/>
<dbReference type="AlphaFoldDB" id="A0A139ABT2"/>
<dbReference type="EMBL" id="KQ965770">
    <property type="protein sequence ID" value="KXS14292.1"/>
    <property type="molecule type" value="Genomic_DNA"/>
</dbReference>
<dbReference type="Proteomes" id="UP000070544">
    <property type="component" value="Unassembled WGS sequence"/>
</dbReference>
<keyword evidence="2" id="KW-1185">Reference proteome</keyword>
<evidence type="ECO:0000313" key="2">
    <source>
        <dbReference type="Proteomes" id="UP000070544"/>
    </source>
</evidence>
<name>A0A139ABT2_GONPJ</name>
<gene>
    <name evidence="1" type="ORF">M427DRAFT_135904</name>
</gene>
<accession>A0A139ABT2</accession>
<evidence type="ECO:0000313" key="1">
    <source>
        <dbReference type="EMBL" id="KXS14292.1"/>
    </source>
</evidence>
<organism evidence="1 2">
    <name type="scientific">Gonapodya prolifera (strain JEL478)</name>
    <name type="common">Monoblepharis prolifera</name>
    <dbReference type="NCBI Taxonomy" id="1344416"/>
    <lineage>
        <taxon>Eukaryota</taxon>
        <taxon>Fungi</taxon>
        <taxon>Fungi incertae sedis</taxon>
        <taxon>Chytridiomycota</taxon>
        <taxon>Chytridiomycota incertae sedis</taxon>
        <taxon>Monoblepharidomycetes</taxon>
        <taxon>Monoblepharidales</taxon>
        <taxon>Gonapodyaceae</taxon>
        <taxon>Gonapodya</taxon>
    </lineage>
</organism>
<sequence>MTSGRDLRLRFHLCLIQRKKSPGGDQILRVAWVRACKSHQMVCEMSRPRVHEMDVRSAIASERSIGAVVHLLC</sequence>
<reference evidence="1 2" key="1">
    <citation type="journal article" date="2015" name="Genome Biol. Evol.">
        <title>Phylogenomic analyses indicate that early fungi evolved digesting cell walls of algal ancestors of land plants.</title>
        <authorList>
            <person name="Chang Y."/>
            <person name="Wang S."/>
            <person name="Sekimoto S."/>
            <person name="Aerts A.L."/>
            <person name="Choi C."/>
            <person name="Clum A."/>
            <person name="LaButti K.M."/>
            <person name="Lindquist E.A."/>
            <person name="Yee Ngan C."/>
            <person name="Ohm R.A."/>
            <person name="Salamov A.A."/>
            <person name="Grigoriev I.V."/>
            <person name="Spatafora J.W."/>
            <person name="Berbee M.L."/>
        </authorList>
    </citation>
    <scope>NUCLEOTIDE SEQUENCE [LARGE SCALE GENOMIC DNA]</scope>
    <source>
        <strain evidence="1 2">JEL478</strain>
    </source>
</reference>